<evidence type="ECO:0000256" key="10">
    <source>
        <dbReference type="ARBA" id="ARBA00060552"/>
    </source>
</evidence>
<gene>
    <name evidence="12" type="ORF">R5R35_005839</name>
</gene>
<comment type="subcellular location">
    <subcellularLocation>
        <location evidence="2 11">Nucleus</location>
    </subcellularLocation>
</comment>
<sequence length="247" mass="28853">MEGTSASTVASLPQKKYYRQRAHSNPIADHCFDYPRNPQEMKWNSLYPKFFNEESSCRKVEFADVGCGYGGLLVTLSPMFPETLILGMEIRVKVSDYVMDRIAALRIQHPEQYQNIACIRTNAMKYLPNFFCKGQLKKMFFLFPDPHFKKAKHKWRIINNTLLAEYAYVLAEQGIVYTITDVKDLHDWMVKHFSEHPLFSQIEEEKLKDDPIIDKLYNSSEEGQKVTRNNGKKFLAVFERIADSFTR</sequence>
<dbReference type="HAMAP" id="MF_03055">
    <property type="entry name" value="tRNA_methyltr_TrmB_euk"/>
    <property type="match status" value="1"/>
</dbReference>
<dbReference type="GO" id="GO:0008176">
    <property type="term" value="F:tRNA (guanine(46)-N7)-methyltransferase activity"/>
    <property type="evidence" value="ECO:0007669"/>
    <property type="project" value="UniProtKB-UniRule"/>
</dbReference>
<dbReference type="AlphaFoldDB" id="A0AAN9Z7D1"/>
<keyword evidence="8 11" id="KW-0694">RNA-binding</keyword>
<feature type="active site" evidence="11">
    <location>
        <position position="145"/>
    </location>
</feature>
<organism evidence="12 13">
    <name type="scientific">Gryllus longicercus</name>
    <dbReference type="NCBI Taxonomy" id="2509291"/>
    <lineage>
        <taxon>Eukaryota</taxon>
        <taxon>Metazoa</taxon>
        <taxon>Ecdysozoa</taxon>
        <taxon>Arthropoda</taxon>
        <taxon>Hexapoda</taxon>
        <taxon>Insecta</taxon>
        <taxon>Pterygota</taxon>
        <taxon>Neoptera</taxon>
        <taxon>Polyneoptera</taxon>
        <taxon>Orthoptera</taxon>
        <taxon>Ensifera</taxon>
        <taxon>Gryllidea</taxon>
        <taxon>Grylloidea</taxon>
        <taxon>Gryllidae</taxon>
        <taxon>Gryllinae</taxon>
        <taxon>Gryllus</taxon>
    </lineage>
</organism>
<evidence type="ECO:0000256" key="2">
    <source>
        <dbReference type="ARBA" id="ARBA00004123"/>
    </source>
</evidence>
<keyword evidence="5 11" id="KW-0808">Transferase</keyword>
<keyword evidence="7 11" id="KW-0819">tRNA processing</keyword>
<keyword evidence="3 11" id="KW-0820">tRNA-binding</keyword>
<evidence type="ECO:0000256" key="1">
    <source>
        <dbReference type="ARBA" id="ARBA00000142"/>
    </source>
</evidence>
<dbReference type="GO" id="GO:0000049">
    <property type="term" value="F:tRNA binding"/>
    <property type="evidence" value="ECO:0007669"/>
    <property type="project" value="UniProtKB-UniRule"/>
</dbReference>
<evidence type="ECO:0000256" key="7">
    <source>
        <dbReference type="ARBA" id="ARBA00022694"/>
    </source>
</evidence>
<dbReference type="SUPFAM" id="SSF53335">
    <property type="entry name" value="S-adenosyl-L-methionine-dependent methyltransferases"/>
    <property type="match status" value="1"/>
</dbReference>
<feature type="binding site" evidence="11">
    <location>
        <begin position="220"/>
        <end position="222"/>
    </location>
    <ligand>
        <name>S-adenosyl-L-methionine</name>
        <dbReference type="ChEBI" id="CHEBI:59789"/>
    </ligand>
</feature>
<keyword evidence="13" id="KW-1185">Reference proteome</keyword>
<dbReference type="PANTHER" id="PTHR23417:SF16">
    <property type="entry name" value="TRNA (GUANINE-N(7)-)-METHYLTRANSFERASE"/>
    <property type="match status" value="1"/>
</dbReference>
<protein>
    <recommendedName>
        <fullName evidence="11">tRNA (guanine-N(7)-)-methyltransferase</fullName>
        <ecNumber evidence="11">2.1.1.33</ecNumber>
    </recommendedName>
    <alternativeName>
        <fullName evidence="11">tRNA (guanine(46)-N(7))-methyltransferase</fullName>
    </alternativeName>
    <alternativeName>
        <fullName evidence="11">tRNA(m7G46)-methyltransferase</fullName>
    </alternativeName>
</protein>
<evidence type="ECO:0000313" key="13">
    <source>
        <dbReference type="Proteomes" id="UP001378592"/>
    </source>
</evidence>
<feature type="binding site" evidence="11">
    <location>
        <position position="66"/>
    </location>
    <ligand>
        <name>S-adenosyl-L-methionine</name>
        <dbReference type="ChEBI" id="CHEBI:59789"/>
    </ligand>
</feature>
<dbReference type="Gene3D" id="3.40.50.150">
    <property type="entry name" value="Vaccinia Virus protein VP39"/>
    <property type="match status" value="1"/>
</dbReference>
<dbReference type="Pfam" id="PF02390">
    <property type="entry name" value="Methyltransf_4"/>
    <property type="match status" value="1"/>
</dbReference>
<dbReference type="EMBL" id="JAZDUA010000126">
    <property type="protein sequence ID" value="KAK7867121.1"/>
    <property type="molecule type" value="Genomic_DNA"/>
</dbReference>
<dbReference type="InterPro" id="IPR003358">
    <property type="entry name" value="tRNA_(Gua-N-7)_MeTrfase_Trmb"/>
</dbReference>
<reference evidence="12 13" key="1">
    <citation type="submission" date="2024-03" db="EMBL/GenBank/DDBJ databases">
        <title>The genome assembly and annotation of the cricket Gryllus longicercus Weissman &amp; Gray.</title>
        <authorList>
            <person name="Szrajer S."/>
            <person name="Gray D."/>
            <person name="Ylla G."/>
        </authorList>
    </citation>
    <scope>NUCLEOTIDE SEQUENCE [LARGE SCALE GENOMIC DNA]</scope>
    <source>
        <strain evidence="12">DAG 2021-001</strain>
        <tissue evidence="12">Whole body minus gut</tissue>
    </source>
</reference>
<accession>A0AAN9Z7D1</accession>
<evidence type="ECO:0000256" key="9">
    <source>
        <dbReference type="ARBA" id="ARBA00023242"/>
    </source>
</evidence>
<proteinExistence type="inferred from homology"/>
<evidence type="ECO:0000256" key="11">
    <source>
        <dbReference type="HAMAP-Rule" id="MF_03055"/>
    </source>
</evidence>
<comment type="catalytic activity">
    <reaction evidence="1 11">
        <text>guanosine(46) in tRNA + S-adenosyl-L-methionine = N(7)-methylguanosine(46) in tRNA + S-adenosyl-L-homocysteine</text>
        <dbReference type="Rhea" id="RHEA:42708"/>
        <dbReference type="Rhea" id="RHEA-COMP:10188"/>
        <dbReference type="Rhea" id="RHEA-COMP:10189"/>
        <dbReference type="ChEBI" id="CHEBI:57856"/>
        <dbReference type="ChEBI" id="CHEBI:59789"/>
        <dbReference type="ChEBI" id="CHEBI:74269"/>
        <dbReference type="ChEBI" id="CHEBI:74480"/>
        <dbReference type="EC" id="2.1.1.33"/>
    </reaction>
</comment>
<feature type="binding site" evidence="11">
    <location>
        <begin position="122"/>
        <end position="123"/>
    </location>
    <ligand>
        <name>S-adenosyl-L-methionine</name>
        <dbReference type="ChEBI" id="CHEBI:59789"/>
    </ligand>
</feature>
<dbReference type="FunFam" id="3.40.50.150:FF:000060">
    <property type="entry name" value="tRNA (guanine-N(7)-)-methyltransferase"/>
    <property type="match status" value="1"/>
</dbReference>
<evidence type="ECO:0000256" key="5">
    <source>
        <dbReference type="ARBA" id="ARBA00022679"/>
    </source>
</evidence>
<comment type="function">
    <text evidence="11">Catalyzes the formation of N(7)-methylguanine at position 46 (m7G46) in tRNA.</text>
</comment>
<dbReference type="PROSITE" id="PS51625">
    <property type="entry name" value="SAM_MT_TRMB"/>
    <property type="match status" value="1"/>
</dbReference>
<dbReference type="GO" id="GO:0106143">
    <property type="term" value="C:tRNA (m7G46) methyltransferase complex"/>
    <property type="evidence" value="ECO:0007669"/>
    <property type="project" value="UniProtKB-ARBA"/>
</dbReference>
<keyword evidence="4 11" id="KW-0489">Methyltransferase</keyword>
<dbReference type="PANTHER" id="PTHR23417">
    <property type="entry name" value="3-DEOXY-D-MANNO-OCTULOSONIC-ACID TRANSFERASE/TRNA GUANINE-N 7 - -METHYLTRANSFERASE"/>
    <property type="match status" value="1"/>
</dbReference>
<evidence type="ECO:0000256" key="8">
    <source>
        <dbReference type="ARBA" id="ARBA00022884"/>
    </source>
</evidence>
<feature type="binding site" evidence="11">
    <location>
        <begin position="89"/>
        <end position="90"/>
    </location>
    <ligand>
        <name>S-adenosyl-L-methionine</name>
        <dbReference type="ChEBI" id="CHEBI:59789"/>
    </ligand>
</feature>
<keyword evidence="6 11" id="KW-0949">S-adenosyl-L-methionine</keyword>
<dbReference type="NCBIfam" id="TIGR00091">
    <property type="entry name" value="tRNA (guanosine(46)-N7)-methyltransferase TrmB"/>
    <property type="match status" value="1"/>
</dbReference>
<evidence type="ECO:0000256" key="3">
    <source>
        <dbReference type="ARBA" id="ARBA00022555"/>
    </source>
</evidence>
<dbReference type="Proteomes" id="UP001378592">
    <property type="component" value="Unassembled WGS sequence"/>
</dbReference>
<name>A0AAN9Z7D1_9ORTH</name>
<evidence type="ECO:0000256" key="4">
    <source>
        <dbReference type="ARBA" id="ARBA00022603"/>
    </source>
</evidence>
<dbReference type="EC" id="2.1.1.33" evidence="11"/>
<feature type="binding site" evidence="11">
    <location>
        <position position="142"/>
    </location>
    <ligand>
        <name>S-adenosyl-L-methionine</name>
        <dbReference type="ChEBI" id="CHEBI:59789"/>
    </ligand>
</feature>
<evidence type="ECO:0000313" key="12">
    <source>
        <dbReference type="EMBL" id="KAK7867121.1"/>
    </source>
</evidence>
<dbReference type="InterPro" id="IPR025763">
    <property type="entry name" value="Trm8_euk"/>
</dbReference>
<evidence type="ECO:0000256" key="6">
    <source>
        <dbReference type="ARBA" id="ARBA00022691"/>
    </source>
</evidence>
<dbReference type="InterPro" id="IPR029063">
    <property type="entry name" value="SAM-dependent_MTases_sf"/>
</dbReference>
<comment type="similarity">
    <text evidence="11">Belongs to the class I-like SAM-binding methyltransferase superfamily. TrmB family.</text>
</comment>
<keyword evidence="9 11" id="KW-0539">Nucleus</keyword>
<comment type="caution">
    <text evidence="12">The sequence shown here is derived from an EMBL/GenBank/DDBJ whole genome shotgun (WGS) entry which is preliminary data.</text>
</comment>
<dbReference type="GO" id="GO:0005634">
    <property type="term" value="C:nucleus"/>
    <property type="evidence" value="ECO:0007669"/>
    <property type="project" value="UniProtKB-SubCell"/>
</dbReference>
<comment type="pathway">
    <text evidence="10 11">tRNA modification; N(7)-methylguanine-tRNA biosynthesis.</text>
</comment>